<keyword evidence="1" id="KW-0645">Protease</keyword>
<dbReference type="RefSeq" id="WP_253568529.1">
    <property type="nucleotide sequence ID" value="NZ_JAMZEK010000004.1"/>
</dbReference>
<keyword evidence="2" id="KW-1185">Reference proteome</keyword>
<organism evidence="1 2">
    <name type="scientific">Dyella lutea</name>
    <dbReference type="NCBI Taxonomy" id="2950441"/>
    <lineage>
        <taxon>Bacteria</taxon>
        <taxon>Pseudomonadati</taxon>
        <taxon>Pseudomonadota</taxon>
        <taxon>Gammaproteobacteria</taxon>
        <taxon>Lysobacterales</taxon>
        <taxon>Rhodanobacteraceae</taxon>
        <taxon>Dyella</taxon>
    </lineage>
</organism>
<proteinExistence type="predicted"/>
<dbReference type="GO" id="GO:0006508">
    <property type="term" value="P:proteolysis"/>
    <property type="evidence" value="ECO:0007669"/>
    <property type="project" value="UniProtKB-KW"/>
</dbReference>
<comment type="caution">
    <text evidence="1">The sequence shown here is derived from an EMBL/GenBank/DDBJ whole genome shotgun (WGS) entry which is preliminary data.</text>
</comment>
<gene>
    <name evidence="1" type="ORF">NC595_17120</name>
</gene>
<dbReference type="GO" id="GO:0008233">
    <property type="term" value="F:peptidase activity"/>
    <property type="evidence" value="ECO:0007669"/>
    <property type="project" value="UniProtKB-KW"/>
</dbReference>
<name>A0ABT1FEG3_9GAMM</name>
<dbReference type="InterPro" id="IPR010321">
    <property type="entry name" value="DUF922"/>
</dbReference>
<accession>A0ABT1FEG3</accession>
<reference evidence="1 2" key="1">
    <citation type="submission" date="2022-06" db="EMBL/GenBank/DDBJ databases">
        <title>Dyella sp. Sa strain:Sa Genome sequencing.</title>
        <authorList>
            <person name="Park S."/>
        </authorList>
    </citation>
    <scope>NUCLEOTIDE SEQUENCE [LARGE SCALE GENOMIC DNA]</scope>
    <source>
        <strain evidence="1 2">Sa</strain>
    </source>
</reference>
<sequence length="181" mass="20213">MGLMAFSAGPHAEDATGSLTVTTYDVHGATADAIADDMKRSGPLDHGHRVDGYTRWRIDTSYDWRFDPRQCKLTRFDATLSIGMTLPHWIPTGHPPTKLQRRWERFSAALRTHEDGHAAIGRDARQQIVDRARALGPETDCKALVQHINDLVADVIKSHRQMDADYDARTNHGESQGAVFP</sequence>
<dbReference type="Proteomes" id="UP001204615">
    <property type="component" value="Unassembled WGS sequence"/>
</dbReference>
<evidence type="ECO:0000313" key="2">
    <source>
        <dbReference type="Proteomes" id="UP001204615"/>
    </source>
</evidence>
<dbReference type="EMBL" id="JAMZEK010000004">
    <property type="protein sequence ID" value="MCP1375772.1"/>
    <property type="molecule type" value="Genomic_DNA"/>
</dbReference>
<dbReference type="Pfam" id="PF06037">
    <property type="entry name" value="DUF922"/>
    <property type="match status" value="1"/>
</dbReference>
<keyword evidence="1" id="KW-0378">Hydrolase</keyword>
<protein>
    <submittedName>
        <fullName evidence="1">DUF922 domain-containing Zn-dependent protease</fullName>
    </submittedName>
</protein>
<evidence type="ECO:0000313" key="1">
    <source>
        <dbReference type="EMBL" id="MCP1375772.1"/>
    </source>
</evidence>